<dbReference type="EMBL" id="JAATJA010000002">
    <property type="protein sequence ID" value="NJB68207.1"/>
    <property type="molecule type" value="Genomic_DNA"/>
</dbReference>
<dbReference type="InterPro" id="IPR008136">
    <property type="entry name" value="CinA_C"/>
</dbReference>
<accession>A0A846QLZ2</accession>
<keyword evidence="2" id="KW-0378">Hydrolase</keyword>
<evidence type="ECO:0000259" key="1">
    <source>
        <dbReference type="Pfam" id="PF02464"/>
    </source>
</evidence>
<protein>
    <submittedName>
        <fullName evidence="2">Nicotinamide-nucleotide amidase</fullName>
        <ecNumber evidence="2">3.5.1.42</ecNumber>
    </submittedName>
</protein>
<dbReference type="Pfam" id="PF02464">
    <property type="entry name" value="CinA"/>
    <property type="match status" value="1"/>
</dbReference>
<gene>
    <name evidence="2" type="ORF">GGQ74_001880</name>
</gene>
<name>A0A846QLZ2_9BACT</name>
<dbReference type="NCBIfam" id="TIGR00199">
    <property type="entry name" value="PncC_domain"/>
    <property type="match status" value="1"/>
</dbReference>
<organism evidence="2 3">
    <name type="scientific">Desulfobaculum xiamenense</name>
    <dbReference type="NCBI Taxonomy" id="995050"/>
    <lineage>
        <taxon>Bacteria</taxon>
        <taxon>Pseudomonadati</taxon>
        <taxon>Thermodesulfobacteriota</taxon>
        <taxon>Desulfovibrionia</taxon>
        <taxon>Desulfovibrionales</taxon>
        <taxon>Desulfovibrionaceae</taxon>
        <taxon>Desulfobaculum</taxon>
    </lineage>
</organism>
<dbReference type="Gene3D" id="3.90.950.20">
    <property type="entry name" value="CinA-like"/>
    <property type="match status" value="1"/>
</dbReference>
<dbReference type="RefSeq" id="WP_167941293.1">
    <property type="nucleotide sequence ID" value="NZ_JAATJA010000002.1"/>
</dbReference>
<dbReference type="GO" id="GO:0019159">
    <property type="term" value="F:nicotinamide-nucleotide amidase activity"/>
    <property type="evidence" value="ECO:0007669"/>
    <property type="project" value="UniProtKB-EC"/>
</dbReference>
<dbReference type="InterPro" id="IPR036653">
    <property type="entry name" value="CinA-like_C"/>
</dbReference>
<dbReference type="Proteomes" id="UP000580856">
    <property type="component" value="Unassembled WGS sequence"/>
</dbReference>
<dbReference type="AlphaFoldDB" id="A0A846QLZ2"/>
<evidence type="ECO:0000313" key="3">
    <source>
        <dbReference type="Proteomes" id="UP000580856"/>
    </source>
</evidence>
<comment type="caution">
    <text evidence="2">The sequence shown here is derived from an EMBL/GenBank/DDBJ whole genome shotgun (WGS) entry which is preliminary data.</text>
</comment>
<reference evidence="2 3" key="1">
    <citation type="submission" date="2020-03" db="EMBL/GenBank/DDBJ databases">
        <title>Genomic Encyclopedia of Type Strains, Phase IV (KMG-IV): sequencing the most valuable type-strain genomes for metagenomic binning, comparative biology and taxonomic classification.</title>
        <authorList>
            <person name="Goeker M."/>
        </authorList>
    </citation>
    <scope>NUCLEOTIDE SEQUENCE [LARGE SCALE GENOMIC DNA]</scope>
    <source>
        <strain evidence="2 3">DSM 24233</strain>
    </source>
</reference>
<evidence type="ECO:0000313" key="2">
    <source>
        <dbReference type="EMBL" id="NJB68207.1"/>
    </source>
</evidence>
<feature type="domain" description="CinA C-terminal" evidence="1">
    <location>
        <begin position="9"/>
        <end position="159"/>
    </location>
</feature>
<keyword evidence="3" id="KW-1185">Reference proteome</keyword>
<sequence length="164" mass="17085">MQHSDDMNEMIERLGDALRERGWFASTAESCTGGLVAHLLTNVPGSSEWFLGGVVAYANEVKTGLLGVPEAVLRAHGAVSRETVLAMVEGLCPLVKAHCGVAVSGIAGPGGGTPDKPVGTVWMAWNVNGARNAQVFHFEGGRDAIKAATARQAIAGLLERVTHG</sequence>
<dbReference type="EC" id="3.5.1.42" evidence="2"/>
<dbReference type="SUPFAM" id="SSF142433">
    <property type="entry name" value="CinA-like"/>
    <property type="match status" value="1"/>
</dbReference>
<proteinExistence type="predicted"/>